<sequence>MIENVIRNNHVHAQCTHTDACAHTHRRARTHAHKRAGERTHAHSCTHIQQEYKQVVAMRTHISGAHPHCVGAGAGGRVTLSVRIVDVSIGRPRDARDTGRARGQ</sequence>
<gene>
    <name evidence="1" type="ORF">EVAR_60340_1</name>
</gene>
<keyword evidence="2" id="KW-1185">Reference proteome</keyword>
<organism evidence="1 2">
    <name type="scientific">Eumeta variegata</name>
    <name type="common">Bagworm moth</name>
    <name type="synonym">Eumeta japonica</name>
    <dbReference type="NCBI Taxonomy" id="151549"/>
    <lineage>
        <taxon>Eukaryota</taxon>
        <taxon>Metazoa</taxon>
        <taxon>Ecdysozoa</taxon>
        <taxon>Arthropoda</taxon>
        <taxon>Hexapoda</taxon>
        <taxon>Insecta</taxon>
        <taxon>Pterygota</taxon>
        <taxon>Neoptera</taxon>
        <taxon>Endopterygota</taxon>
        <taxon>Lepidoptera</taxon>
        <taxon>Glossata</taxon>
        <taxon>Ditrysia</taxon>
        <taxon>Tineoidea</taxon>
        <taxon>Psychidae</taxon>
        <taxon>Oiketicinae</taxon>
        <taxon>Eumeta</taxon>
    </lineage>
</organism>
<protein>
    <submittedName>
        <fullName evidence="1">Uncharacterized protein</fullName>
    </submittedName>
</protein>
<accession>A0A4C1Z4C7</accession>
<proteinExistence type="predicted"/>
<evidence type="ECO:0000313" key="1">
    <source>
        <dbReference type="EMBL" id="GBP83641.1"/>
    </source>
</evidence>
<dbReference type="Proteomes" id="UP000299102">
    <property type="component" value="Unassembled WGS sequence"/>
</dbReference>
<dbReference type="AlphaFoldDB" id="A0A4C1Z4C7"/>
<name>A0A4C1Z4C7_EUMVA</name>
<dbReference type="EMBL" id="BGZK01001630">
    <property type="protein sequence ID" value="GBP83641.1"/>
    <property type="molecule type" value="Genomic_DNA"/>
</dbReference>
<comment type="caution">
    <text evidence="1">The sequence shown here is derived from an EMBL/GenBank/DDBJ whole genome shotgun (WGS) entry which is preliminary data.</text>
</comment>
<reference evidence="1 2" key="1">
    <citation type="journal article" date="2019" name="Commun. Biol.">
        <title>The bagworm genome reveals a unique fibroin gene that provides high tensile strength.</title>
        <authorList>
            <person name="Kono N."/>
            <person name="Nakamura H."/>
            <person name="Ohtoshi R."/>
            <person name="Tomita M."/>
            <person name="Numata K."/>
            <person name="Arakawa K."/>
        </authorList>
    </citation>
    <scope>NUCLEOTIDE SEQUENCE [LARGE SCALE GENOMIC DNA]</scope>
</reference>
<evidence type="ECO:0000313" key="2">
    <source>
        <dbReference type="Proteomes" id="UP000299102"/>
    </source>
</evidence>